<accession>L0EVA4</accession>
<keyword evidence="2" id="KW-1185">Reference proteome</keyword>
<dbReference type="Proteomes" id="UP000010799">
    <property type="component" value="Chromosome"/>
</dbReference>
<dbReference type="AlphaFoldDB" id="L0EVA4"/>
<reference evidence="1 2" key="1">
    <citation type="journal article" date="2012" name="Stand. Genomic Sci.">
        <title>Complete genome sequence of Liberibacter crescens BT-1.</title>
        <authorList>
            <person name="Leonard M.T."/>
            <person name="Fagen J.R."/>
            <person name="Davis-Richardson A.G."/>
            <person name="Davis M.J."/>
            <person name="Triplett E.W."/>
        </authorList>
    </citation>
    <scope>NUCLEOTIDE SEQUENCE [LARGE SCALE GENOMIC DNA]</scope>
    <source>
        <strain evidence="1 2">BT-1</strain>
    </source>
</reference>
<name>L0EVA4_LIBCB</name>
<proteinExistence type="predicted"/>
<dbReference type="EMBL" id="CP003789">
    <property type="protein sequence ID" value="AGA64326.1"/>
    <property type="molecule type" value="Genomic_DNA"/>
</dbReference>
<evidence type="ECO:0000313" key="2">
    <source>
        <dbReference type="Proteomes" id="UP000010799"/>
    </source>
</evidence>
<evidence type="ECO:0000313" key="1">
    <source>
        <dbReference type="EMBL" id="AGA64326.1"/>
    </source>
</evidence>
<dbReference type="HOGENOM" id="CLU_3185409_0_0_5"/>
<dbReference type="PATRIC" id="fig|1215343.11.peg.343"/>
<dbReference type="KEGG" id="lcc:B488_03330"/>
<gene>
    <name evidence="1" type="ordered locus">B488_03330</name>
</gene>
<protein>
    <submittedName>
        <fullName evidence="1">Uncharacterized protein</fullName>
    </submittedName>
</protein>
<sequence>MFFESYQVLKTINFEITKKTFTINAQANFKVGMDRVFVDPNILSKG</sequence>
<organism evidence="1 2">
    <name type="scientific">Liberibacter crescens (strain BT-1)</name>
    <dbReference type="NCBI Taxonomy" id="1215343"/>
    <lineage>
        <taxon>Bacteria</taxon>
        <taxon>Pseudomonadati</taxon>
        <taxon>Pseudomonadota</taxon>
        <taxon>Alphaproteobacteria</taxon>
        <taxon>Hyphomicrobiales</taxon>
        <taxon>Rhizobiaceae</taxon>
        <taxon>Liberibacter</taxon>
    </lineage>
</organism>